<evidence type="ECO:0000313" key="3">
    <source>
        <dbReference type="EMBL" id="SEO88461.1"/>
    </source>
</evidence>
<evidence type="ECO:0000256" key="1">
    <source>
        <dbReference type="SAM" id="Coils"/>
    </source>
</evidence>
<keyword evidence="4" id="KW-1185">Reference proteome</keyword>
<evidence type="ECO:0000256" key="2">
    <source>
        <dbReference type="SAM" id="MobiDB-lite"/>
    </source>
</evidence>
<reference evidence="3 4" key="1">
    <citation type="submission" date="2016-10" db="EMBL/GenBank/DDBJ databases">
        <authorList>
            <person name="de Groot N.N."/>
        </authorList>
    </citation>
    <scope>NUCLEOTIDE SEQUENCE [LARGE SCALE GENOMIC DNA]</scope>
    <source>
        <strain evidence="3 4">CGMCC 1.10434</strain>
    </source>
</reference>
<keyword evidence="1" id="KW-0175">Coiled coil</keyword>
<dbReference type="EMBL" id="FODJ01000015">
    <property type="protein sequence ID" value="SEO88461.1"/>
    <property type="molecule type" value="Genomic_DNA"/>
</dbReference>
<proteinExistence type="predicted"/>
<dbReference type="RefSeq" id="WP_091500153.1">
    <property type="nucleotide sequence ID" value="NZ_FODJ01000015.1"/>
</dbReference>
<feature type="coiled-coil region" evidence="1">
    <location>
        <begin position="33"/>
        <end position="60"/>
    </location>
</feature>
<dbReference type="AlphaFoldDB" id="A0A1H8TC50"/>
<sequence length="375" mass="40893">MKRSKKGLIIIITMIGLLAIAGTTYGIVQHQNDQRLAEQLKGAEDEVRASSEELDSYLGEQGFMTKELEIEQIETITTNLVLLQTNYSDMAIRKDTLKETADQLLHNIATLLERADLLLSQHIQQEALNQFFVEAAITEDEVTAPAIAEDLDHNKLEAYKKALAQQGFDEETAWYQAVTQLLAEASEQLDQIDTAEAAVTLFFDKNEVKADPSRDDYNATKAYIDLIRNEAVKEELAAKLGRVLTVIEEKEAEARRLAEEKAKREAEALALAQAEQARQQSAQASSSGSSASSSSEGSFSSSGSNSSSSRGNGGTDSSKSTESGGGSNGWVQTVNDEVIKLACDESLGNGTKGCATYNSWRKTGTPEDFKDLFED</sequence>
<dbReference type="STRING" id="872970.SAMN04488134_11566"/>
<organism evidence="3 4">
    <name type="scientific">Amphibacillus marinus</name>
    <dbReference type="NCBI Taxonomy" id="872970"/>
    <lineage>
        <taxon>Bacteria</taxon>
        <taxon>Bacillati</taxon>
        <taxon>Bacillota</taxon>
        <taxon>Bacilli</taxon>
        <taxon>Bacillales</taxon>
        <taxon>Bacillaceae</taxon>
        <taxon>Amphibacillus</taxon>
    </lineage>
</organism>
<name>A0A1H8TC50_9BACI</name>
<accession>A0A1H8TC50</accession>
<dbReference type="Proteomes" id="UP000199300">
    <property type="component" value="Unassembled WGS sequence"/>
</dbReference>
<gene>
    <name evidence="3" type="ORF">SAMN04488134_11566</name>
</gene>
<feature type="region of interest" description="Disordered" evidence="2">
    <location>
        <begin position="268"/>
        <end position="331"/>
    </location>
</feature>
<evidence type="ECO:0000313" key="4">
    <source>
        <dbReference type="Proteomes" id="UP000199300"/>
    </source>
</evidence>
<protein>
    <submittedName>
        <fullName evidence="3">Uncharacterized protein</fullName>
    </submittedName>
</protein>
<feature type="compositionally biased region" description="Low complexity" evidence="2">
    <location>
        <begin position="268"/>
        <end position="310"/>
    </location>
</feature>